<dbReference type="EMBL" id="MHLY01000007">
    <property type="protein sequence ID" value="OGZ18793.1"/>
    <property type="molecule type" value="Genomic_DNA"/>
</dbReference>
<keyword evidence="1" id="KW-0812">Transmembrane</keyword>
<evidence type="ECO:0000313" key="2">
    <source>
        <dbReference type="EMBL" id="OGZ18793.1"/>
    </source>
</evidence>
<feature type="transmembrane region" description="Helical" evidence="1">
    <location>
        <begin position="45"/>
        <end position="66"/>
    </location>
</feature>
<gene>
    <name evidence="2" type="ORF">A2175_00730</name>
</gene>
<sequence>MKIKVIDIFPPKDLEKKEVKEILKEEAEPEPERPETEIKKPSVKISWFSILVLFLVLAGASCFFYLSKASVEIWPKTDTLSLKTKLTIDKEVKEADFTNKIIPGQIFEREKGITENFPASGKILKETKAEGMIKIYNEYSVSPQVLVATTRFVSAEGKIFRTPTKITVPGGHYEKGKLIAGEVETKVIADQVGPEYNIGPTTFSIPGFAGSDKYTKIYAKSFQAMTGGFSQETYQVTKEDLENAKNILTKKVKEECEAAFRTVVQTEKVSAGFSFFEDAVQTEIVETFSLAGAGDNVSNFNYQAKAKSSTLLFREEDFGNFIKDLLDNQVPEGKQFYEPSLKTDKDPETINLKSGKIILSLDVSVKTFPAINIPELKKNLQGKSLLESKIFLEEQSGVDKAEVELWPFWVKKVPQNIDKINLNLNID</sequence>
<keyword evidence="1" id="KW-1133">Transmembrane helix</keyword>
<dbReference type="STRING" id="1801663.A2175_00730"/>
<dbReference type="Proteomes" id="UP000176755">
    <property type="component" value="Unassembled WGS sequence"/>
</dbReference>
<evidence type="ECO:0000313" key="3">
    <source>
        <dbReference type="Proteomes" id="UP000176755"/>
    </source>
</evidence>
<protein>
    <recommendedName>
        <fullName evidence="4">Baseplate protein J-like domain-containing protein</fullName>
    </recommendedName>
</protein>
<name>A0A1G2DZ48_9BACT</name>
<evidence type="ECO:0008006" key="4">
    <source>
        <dbReference type="Google" id="ProtNLM"/>
    </source>
</evidence>
<proteinExistence type="predicted"/>
<evidence type="ECO:0000256" key="1">
    <source>
        <dbReference type="SAM" id="Phobius"/>
    </source>
</evidence>
<comment type="caution">
    <text evidence="2">The sequence shown here is derived from an EMBL/GenBank/DDBJ whole genome shotgun (WGS) entry which is preliminary data.</text>
</comment>
<dbReference type="AlphaFoldDB" id="A0A1G2DZ48"/>
<accession>A0A1G2DZ48</accession>
<reference evidence="2 3" key="1">
    <citation type="journal article" date="2016" name="Nat. Commun.">
        <title>Thousands of microbial genomes shed light on interconnected biogeochemical processes in an aquifer system.</title>
        <authorList>
            <person name="Anantharaman K."/>
            <person name="Brown C.T."/>
            <person name="Hug L.A."/>
            <person name="Sharon I."/>
            <person name="Castelle C.J."/>
            <person name="Probst A.J."/>
            <person name="Thomas B.C."/>
            <person name="Singh A."/>
            <person name="Wilkins M.J."/>
            <person name="Karaoz U."/>
            <person name="Brodie E.L."/>
            <person name="Williams K.H."/>
            <person name="Hubbard S.S."/>
            <person name="Banfield J.F."/>
        </authorList>
    </citation>
    <scope>NUCLEOTIDE SEQUENCE [LARGE SCALE GENOMIC DNA]</scope>
</reference>
<keyword evidence="1" id="KW-0472">Membrane</keyword>
<organism evidence="2 3">
    <name type="scientific">Candidatus Nealsonbacteria bacterium RBG_13_42_11</name>
    <dbReference type="NCBI Taxonomy" id="1801663"/>
    <lineage>
        <taxon>Bacteria</taxon>
        <taxon>Candidatus Nealsoniibacteriota</taxon>
    </lineage>
</organism>